<evidence type="ECO:0000256" key="4">
    <source>
        <dbReference type="ARBA" id="ARBA00022516"/>
    </source>
</evidence>
<dbReference type="GO" id="GO:0005524">
    <property type="term" value="F:ATP binding"/>
    <property type="evidence" value="ECO:0007669"/>
    <property type="project" value="UniProtKB-KW"/>
</dbReference>
<comment type="subcellular location">
    <subcellularLocation>
        <location evidence="1">Cell membrane</location>
        <topology evidence="1">Multi-pass membrane protein</topology>
    </subcellularLocation>
</comment>
<keyword evidence="4" id="KW-0444">Lipid biosynthesis</keyword>
<protein>
    <submittedName>
        <fullName evidence="20">Diacylglycerol kinase (ATP)</fullName>
    </submittedName>
</protein>
<dbReference type="GO" id="GO:0016301">
    <property type="term" value="F:kinase activity"/>
    <property type="evidence" value="ECO:0007669"/>
    <property type="project" value="UniProtKB-KW"/>
</dbReference>
<evidence type="ECO:0000256" key="15">
    <source>
        <dbReference type="PIRSR" id="PIRSR600829-1"/>
    </source>
</evidence>
<keyword evidence="3" id="KW-1003">Cell membrane</keyword>
<dbReference type="InterPro" id="IPR000829">
    <property type="entry name" value="DAGK"/>
</dbReference>
<dbReference type="AlphaFoldDB" id="A0A1M5KM50"/>
<dbReference type="RefSeq" id="WP_242648531.1">
    <property type="nucleotide sequence ID" value="NZ_FQWM01000001.1"/>
</dbReference>
<dbReference type="Pfam" id="PF01219">
    <property type="entry name" value="DAGK_prokar"/>
    <property type="match status" value="1"/>
</dbReference>
<evidence type="ECO:0000256" key="14">
    <source>
        <dbReference type="ARBA" id="ARBA00023264"/>
    </source>
</evidence>
<reference evidence="21" key="1">
    <citation type="submission" date="2016-11" db="EMBL/GenBank/DDBJ databases">
        <authorList>
            <person name="Varghese N."/>
            <person name="Submissions S."/>
        </authorList>
    </citation>
    <scope>NUCLEOTIDE SEQUENCE [LARGE SCALE GENOMIC DNA]</scope>
    <source>
        <strain evidence="21">DSM 28223</strain>
    </source>
</reference>
<evidence type="ECO:0000256" key="3">
    <source>
        <dbReference type="ARBA" id="ARBA00022475"/>
    </source>
</evidence>
<organism evidence="20 21">
    <name type="scientific">Cognatishimia maritima</name>
    <dbReference type="NCBI Taxonomy" id="870908"/>
    <lineage>
        <taxon>Bacteria</taxon>
        <taxon>Pseudomonadati</taxon>
        <taxon>Pseudomonadota</taxon>
        <taxon>Alphaproteobacteria</taxon>
        <taxon>Rhodobacterales</taxon>
        <taxon>Paracoccaceae</taxon>
        <taxon>Cognatishimia</taxon>
    </lineage>
</organism>
<evidence type="ECO:0000256" key="18">
    <source>
        <dbReference type="PIRSR" id="PIRSR600829-4"/>
    </source>
</evidence>
<dbReference type="Proteomes" id="UP000184211">
    <property type="component" value="Unassembled WGS sequence"/>
</dbReference>
<feature type="binding site" evidence="18">
    <location>
        <position position="41"/>
    </location>
    <ligand>
        <name>a divalent metal cation</name>
        <dbReference type="ChEBI" id="CHEBI:60240"/>
    </ligand>
</feature>
<evidence type="ECO:0000256" key="12">
    <source>
        <dbReference type="ARBA" id="ARBA00023136"/>
    </source>
</evidence>
<feature type="transmembrane region" description="Helical" evidence="19">
    <location>
        <begin position="46"/>
        <end position="63"/>
    </location>
</feature>
<dbReference type="EMBL" id="FQWM01000001">
    <property type="protein sequence ID" value="SHG53858.1"/>
    <property type="molecule type" value="Genomic_DNA"/>
</dbReference>
<evidence type="ECO:0000256" key="2">
    <source>
        <dbReference type="ARBA" id="ARBA00005967"/>
    </source>
</evidence>
<keyword evidence="11" id="KW-0443">Lipid metabolism</keyword>
<dbReference type="GO" id="GO:0046872">
    <property type="term" value="F:metal ion binding"/>
    <property type="evidence" value="ECO:0007669"/>
    <property type="project" value="UniProtKB-KW"/>
</dbReference>
<evidence type="ECO:0000256" key="1">
    <source>
        <dbReference type="ARBA" id="ARBA00004651"/>
    </source>
</evidence>
<keyword evidence="14" id="KW-1208">Phospholipid metabolism</keyword>
<evidence type="ECO:0000256" key="8">
    <source>
        <dbReference type="ARBA" id="ARBA00022777"/>
    </source>
</evidence>
<feature type="transmembrane region" description="Helical" evidence="19">
    <location>
        <begin position="69"/>
        <end position="88"/>
    </location>
</feature>
<evidence type="ECO:0000256" key="13">
    <source>
        <dbReference type="ARBA" id="ARBA00023209"/>
    </source>
</evidence>
<keyword evidence="12 19" id="KW-0472">Membrane</keyword>
<dbReference type="PANTHER" id="PTHR34299:SF1">
    <property type="entry name" value="DIACYLGLYCEROL KINASE"/>
    <property type="match status" value="1"/>
</dbReference>
<comment type="similarity">
    <text evidence="2">Belongs to the bacterial diacylglycerol kinase family.</text>
</comment>
<comment type="cofactor">
    <cofactor evidence="18">
        <name>Mg(2+)</name>
        <dbReference type="ChEBI" id="CHEBI:18420"/>
    </cofactor>
    <text evidence="18">Mn(2+), Zn(2+), Cd(2+) and Co(2+) support activity to lesser extents.</text>
</comment>
<name>A0A1M5KM50_9RHOB</name>
<feature type="binding site" evidence="18">
    <location>
        <position position="89"/>
    </location>
    <ligand>
        <name>a divalent metal cation</name>
        <dbReference type="ChEBI" id="CHEBI:60240"/>
    </ligand>
</feature>
<accession>A0A1M5KM50</accession>
<evidence type="ECO:0000256" key="9">
    <source>
        <dbReference type="ARBA" id="ARBA00022840"/>
    </source>
</evidence>
<keyword evidence="21" id="KW-1185">Reference proteome</keyword>
<dbReference type="InterPro" id="IPR036945">
    <property type="entry name" value="DAGK_sf"/>
</dbReference>
<feature type="binding site" evidence="17">
    <location>
        <position position="41"/>
    </location>
    <ligand>
        <name>ATP</name>
        <dbReference type="ChEBI" id="CHEBI:30616"/>
    </ligand>
</feature>
<feature type="binding site" evidence="16">
    <location>
        <position position="68"/>
    </location>
    <ligand>
        <name>substrate</name>
    </ligand>
</feature>
<evidence type="ECO:0000256" key="7">
    <source>
        <dbReference type="ARBA" id="ARBA00022741"/>
    </source>
</evidence>
<keyword evidence="13" id="KW-0594">Phospholipid biosynthesis</keyword>
<evidence type="ECO:0000313" key="21">
    <source>
        <dbReference type="Proteomes" id="UP000184211"/>
    </source>
</evidence>
<keyword evidence="18" id="KW-0460">Magnesium</keyword>
<gene>
    <name evidence="20" type="ORF">SAMN04488044_1016</name>
</gene>
<keyword evidence="10 19" id="KW-1133">Transmembrane helix</keyword>
<sequence length="131" mass="14654">MQRVDHTRKDPQCAPMIIFIQRLKLRILWSWQGWSAAWREEYSLRSWVWSYLISVLLAFWLPLSVAERALLLALGLLVIAAELFNTAIERTVDRISKEMHPLSGAAKDAASAAVAVTAIAAGLAWVVILIG</sequence>
<dbReference type="GO" id="GO:0005886">
    <property type="term" value="C:plasma membrane"/>
    <property type="evidence" value="ECO:0007669"/>
    <property type="project" value="UniProtKB-SubCell"/>
</dbReference>
<evidence type="ECO:0000313" key="20">
    <source>
        <dbReference type="EMBL" id="SHG53858.1"/>
    </source>
</evidence>
<evidence type="ECO:0000256" key="11">
    <source>
        <dbReference type="ARBA" id="ARBA00023098"/>
    </source>
</evidence>
<feature type="binding site" evidence="16">
    <location>
        <position position="111"/>
    </location>
    <ligand>
        <name>substrate</name>
    </ligand>
</feature>
<feature type="binding site" evidence="17">
    <location>
        <position position="89"/>
    </location>
    <ligand>
        <name>ATP</name>
        <dbReference type="ChEBI" id="CHEBI:30616"/>
    </ligand>
</feature>
<evidence type="ECO:0000256" key="6">
    <source>
        <dbReference type="ARBA" id="ARBA00022692"/>
    </source>
</evidence>
<evidence type="ECO:0000256" key="10">
    <source>
        <dbReference type="ARBA" id="ARBA00022989"/>
    </source>
</evidence>
<keyword evidence="8 20" id="KW-0418">Kinase</keyword>
<keyword evidence="6 19" id="KW-0812">Transmembrane</keyword>
<dbReference type="GO" id="GO:0008654">
    <property type="term" value="P:phospholipid biosynthetic process"/>
    <property type="evidence" value="ECO:0007669"/>
    <property type="project" value="UniProtKB-KW"/>
</dbReference>
<keyword evidence="18" id="KW-0479">Metal-binding</keyword>
<evidence type="ECO:0000256" key="17">
    <source>
        <dbReference type="PIRSR" id="PIRSR600829-3"/>
    </source>
</evidence>
<evidence type="ECO:0000256" key="19">
    <source>
        <dbReference type="SAM" id="Phobius"/>
    </source>
</evidence>
<feature type="transmembrane region" description="Helical" evidence="19">
    <location>
        <begin position="109"/>
        <end position="130"/>
    </location>
</feature>
<keyword evidence="7 17" id="KW-0547">Nucleotide-binding</keyword>
<keyword evidence="9 17" id="KW-0067">ATP-binding</keyword>
<proteinExistence type="inferred from homology"/>
<evidence type="ECO:0000256" key="5">
    <source>
        <dbReference type="ARBA" id="ARBA00022679"/>
    </source>
</evidence>
<dbReference type="STRING" id="870908.SAMN04488044_1016"/>
<feature type="binding site" evidence="16">
    <location>
        <position position="82"/>
    </location>
    <ligand>
        <name>substrate</name>
    </ligand>
</feature>
<feature type="active site" description="Proton acceptor" evidence="15">
    <location>
        <position position="82"/>
    </location>
</feature>
<feature type="binding site" evidence="17">
    <location>
        <begin position="98"/>
        <end position="100"/>
    </location>
    <ligand>
        <name>ATP</name>
        <dbReference type="ChEBI" id="CHEBI:30616"/>
    </ligand>
</feature>
<keyword evidence="5" id="KW-0808">Transferase</keyword>
<evidence type="ECO:0000256" key="16">
    <source>
        <dbReference type="PIRSR" id="PIRSR600829-2"/>
    </source>
</evidence>
<dbReference type="Gene3D" id="1.10.287.3610">
    <property type="match status" value="1"/>
</dbReference>
<feature type="binding site" evidence="17">
    <location>
        <begin position="107"/>
        <end position="108"/>
    </location>
    <ligand>
        <name>ATP</name>
        <dbReference type="ChEBI" id="CHEBI:30616"/>
    </ligand>
</feature>
<dbReference type="PANTHER" id="PTHR34299">
    <property type="entry name" value="DIACYLGLYCEROL KINASE"/>
    <property type="match status" value="1"/>
</dbReference>